<protein>
    <submittedName>
        <fullName evidence="2">17155_t:CDS:1</fullName>
    </submittedName>
</protein>
<proteinExistence type="predicted"/>
<evidence type="ECO:0000313" key="3">
    <source>
        <dbReference type="Proteomes" id="UP000789396"/>
    </source>
</evidence>
<dbReference type="Proteomes" id="UP000789396">
    <property type="component" value="Unassembled WGS sequence"/>
</dbReference>
<organism evidence="2 3">
    <name type="scientific">Racocetra fulgida</name>
    <dbReference type="NCBI Taxonomy" id="60492"/>
    <lineage>
        <taxon>Eukaryota</taxon>
        <taxon>Fungi</taxon>
        <taxon>Fungi incertae sedis</taxon>
        <taxon>Mucoromycota</taxon>
        <taxon>Glomeromycotina</taxon>
        <taxon>Glomeromycetes</taxon>
        <taxon>Diversisporales</taxon>
        <taxon>Gigasporaceae</taxon>
        <taxon>Racocetra</taxon>
    </lineage>
</organism>
<gene>
    <name evidence="2" type="ORF">RFULGI_LOCUS19637</name>
</gene>
<feature type="compositionally biased region" description="Basic residues" evidence="1">
    <location>
        <begin position="12"/>
        <end position="25"/>
    </location>
</feature>
<accession>A0A9N9KBU5</accession>
<dbReference type="EMBL" id="CAJVPZ010099761">
    <property type="protein sequence ID" value="CAG8820926.1"/>
    <property type="molecule type" value="Genomic_DNA"/>
</dbReference>
<evidence type="ECO:0000256" key="1">
    <source>
        <dbReference type="SAM" id="MobiDB-lite"/>
    </source>
</evidence>
<sequence>ELLEEDSDSNKKTSKKKSKKLKTNHVPKESNLTSNKIKLANIILQI</sequence>
<comment type="caution">
    <text evidence="2">The sequence shown here is derived from an EMBL/GenBank/DDBJ whole genome shotgun (WGS) entry which is preliminary data.</text>
</comment>
<evidence type="ECO:0000313" key="2">
    <source>
        <dbReference type="EMBL" id="CAG8820926.1"/>
    </source>
</evidence>
<feature type="region of interest" description="Disordered" evidence="1">
    <location>
        <begin position="1"/>
        <end position="32"/>
    </location>
</feature>
<reference evidence="2" key="1">
    <citation type="submission" date="2021-06" db="EMBL/GenBank/DDBJ databases">
        <authorList>
            <person name="Kallberg Y."/>
            <person name="Tangrot J."/>
            <person name="Rosling A."/>
        </authorList>
    </citation>
    <scope>NUCLEOTIDE SEQUENCE</scope>
    <source>
        <strain evidence="2">IN212</strain>
    </source>
</reference>
<feature type="non-terminal residue" evidence="2">
    <location>
        <position position="1"/>
    </location>
</feature>
<dbReference type="AlphaFoldDB" id="A0A9N9KBU5"/>
<name>A0A9N9KBU5_9GLOM</name>
<keyword evidence="3" id="KW-1185">Reference proteome</keyword>